<evidence type="ECO:0000256" key="6">
    <source>
        <dbReference type="ARBA" id="ARBA00022989"/>
    </source>
</evidence>
<feature type="domain" description="Cadherin" evidence="9">
    <location>
        <begin position="88"/>
        <end position="160"/>
    </location>
</feature>
<accession>A0A671QD99</accession>
<evidence type="ECO:0000259" key="9">
    <source>
        <dbReference type="PROSITE" id="PS50268"/>
    </source>
</evidence>
<proteinExistence type="predicted"/>
<evidence type="ECO:0000256" key="5">
    <source>
        <dbReference type="ARBA" id="ARBA00022889"/>
    </source>
</evidence>
<dbReference type="GO" id="GO:0005509">
    <property type="term" value="F:calcium ion binding"/>
    <property type="evidence" value="ECO:0007669"/>
    <property type="project" value="UniProtKB-UniRule"/>
</dbReference>
<comment type="subcellular location">
    <subcellularLocation>
        <location evidence="1">Membrane</location>
    </subcellularLocation>
</comment>
<dbReference type="PANTHER" id="PTHR24025">
    <property type="entry name" value="DESMOGLEIN FAMILY MEMBER"/>
    <property type="match status" value="1"/>
</dbReference>
<keyword evidence="3" id="KW-0677">Repeat</keyword>
<dbReference type="PROSITE" id="PS00232">
    <property type="entry name" value="CADHERIN_1"/>
    <property type="match status" value="1"/>
</dbReference>
<keyword evidence="2" id="KW-0812">Transmembrane</keyword>
<evidence type="ECO:0000313" key="10">
    <source>
        <dbReference type="Ensembl" id="ENSSANP00000069670.1"/>
    </source>
</evidence>
<evidence type="ECO:0000256" key="3">
    <source>
        <dbReference type="ARBA" id="ARBA00022737"/>
    </source>
</evidence>
<feature type="domain" description="Cadherin" evidence="9">
    <location>
        <begin position="159"/>
        <end position="266"/>
    </location>
</feature>
<dbReference type="CDD" id="cd11304">
    <property type="entry name" value="Cadherin_repeat"/>
    <property type="match status" value="3"/>
</dbReference>
<dbReference type="PRINTS" id="PR00205">
    <property type="entry name" value="CADHERIN"/>
</dbReference>
<dbReference type="AlphaFoldDB" id="A0A671QD99"/>
<dbReference type="GO" id="GO:0005911">
    <property type="term" value="C:cell-cell junction"/>
    <property type="evidence" value="ECO:0007669"/>
    <property type="project" value="TreeGrafter"/>
</dbReference>
<reference evidence="10" key="2">
    <citation type="submission" date="2025-09" db="UniProtKB">
        <authorList>
            <consortium name="Ensembl"/>
        </authorList>
    </citation>
    <scope>IDENTIFICATION</scope>
</reference>
<organism evidence="10 11">
    <name type="scientific">Sinocyclocheilus anshuiensis</name>
    <dbReference type="NCBI Taxonomy" id="1608454"/>
    <lineage>
        <taxon>Eukaryota</taxon>
        <taxon>Metazoa</taxon>
        <taxon>Chordata</taxon>
        <taxon>Craniata</taxon>
        <taxon>Vertebrata</taxon>
        <taxon>Euteleostomi</taxon>
        <taxon>Actinopterygii</taxon>
        <taxon>Neopterygii</taxon>
        <taxon>Teleostei</taxon>
        <taxon>Ostariophysi</taxon>
        <taxon>Cypriniformes</taxon>
        <taxon>Cyprinidae</taxon>
        <taxon>Cyprininae</taxon>
        <taxon>Sinocyclocheilus</taxon>
    </lineage>
</organism>
<evidence type="ECO:0000256" key="4">
    <source>
        <dbReference type="ARBA" id="ARBA00022837"/>
    </source>
</evidence>
<dbReference type="FunFam" id="2.60.40.60:FF:000015">
    <property type="entry name" value="FAT atypical cadherin 1"/>
    <property type="match status" value="1"/>
</dbReference>
<dbReference type="FunFam" id="2.60.40.60:FF:000020">
    <property type="entry name" value="Dachsous cadherin-related 1b"/>
    <property type="match status" value="1"/>
</dbReference>
<reference evidence="10" key="1">
    <citation type="submission" date="2025-08" db="UniProtKB">
        <authorList>
            <consortium name="Ensembl"/>
        </authorList>
    </citation>
    <scope>IDENTIFICATION</scope>
</reference>
<dbReference type="SMART" id="SM00112">
    <property type="entry name" value="CA"/>
    <property type="match status" value="3"/>
</dbReference>
<dbReference type="InterPro" id="IPR020894">
    <property type="entry name" value="Cadherin_CS"/>
</dbReference>
<keyword evidence="11" id="KW-1185">Reference proteome</keyword>
<dbReference type="PANTHER" id="PTHR24025:SF23">
    <property type="entry name" value="NEURAL-CADHERIN"/>
    <property type="match status" value="1"/>
</dbReference>
<keyword evidence="7" id="KW-0472">Membrane</keyword>
<dbReference type="Pfam" id="PF00028">
    <property type="entry name" value="Cadherin"/>
    <property type="match status" value="3"/>
</dbReference>
<evidence type="ECO:0000256" key="8">
    <source>
        <dbReference type="PROSITE-ProRule" id="PRU00043"/>
    </source>
</evidence>
<dbReference type="GO" id="GO:0007156">
    <property type="term" value="P:homophilic cell adhesion via plasma membrane adhesion molecules"/>
    <property type="evidence" value="ECO:0007669"/>
    <property type="project" value="InterPro"/>
</dbReference>
<name>A0A671QD99_9TELE</name>
<evidence type="ECO:0000256" key="2">
    <source>
        <dbReference type="ARBA" id="ARBA00022692"/>
    </source>
</evidence>
<evidence type="ECO:0000313" key="11">
    <source>
        <dbReference type="Proteomes" id="UP000472260"/>
    </source>
</evidence>
<protein>
    <recommendedName>
        <fullName evidence="9">Cadherin domain-containing protein</fullName>
    </recommendedName>
</protein>
<evidence type="ECO:0000256" key="1">
    <source>
        <dbReference type="ARBA" id="ARBA00004370"/>
    </source>
</evidence>
<dbReference type="InterPro" id="IPR015919">
    <property type="entry name" value="Cadherin-like_sf"/>
</dbReference>
<dbReference type="GO" id="GO:0005886">
    <property type="term" value="C:plasma membrane"/>
    <property type="evidence" value="ECO:0007669"/>
    <property type="project" value="InterPro"/>
</dbReference>
<keyword evidence="4 8" id="KW-0106">Calcium</keyword>
<evidence type="ECO:0000256" key="7">
    <source>
        <dbReference type="ARBA" id="ARBA00023136"/>
    </source>
</evidence>
<dbReference type="PROSITE" id="PS50268">
    <property type="entry name" value="CADHERIN_2"/>
    <property type="match status" value="3"/>
</dbReference>
<keyword evidence="5" id="KW-0130">Cell adhesion</keyword>
<dbReference type="Gene3D" id="2.60.40.60">
    <property type="entry name" value="Cadherins"/>
    <property type="match status" value="4"/>
</dbReference>
<keyword evidence="6" id="KW-1133">Transmembrane helix</keyword>
<feature type="domain" description="Cadherin" evidence="9">
    <location>
        <begin position="23"/>
        <end position="87"/>
    </location>
</feature>
<dbReference type="Ensembl" id="ENSSANT00000074069.1">
    <property type="protein sequence ID" value="ENSSANP00000069670.1"/>
    <property type="gene ID" value="ENSSANG00000034765.1"/>
</dbReference>
<sequence length="325" mass="35437">MDQCVLFHLQVDFLSLDPMVLVILRVESDDDKFSINQDTGVLSTKVKLDFEETSSYTVQVSISDGTNRDEASVLVEVLDINDNSPEFEIHPATVPVPEDYTVGDDVTSVTATDADLGFNGEVRYTILGGVGRFSVDQETGVITLAAPLDRETQDEYRLVITQYETTVSEHAEVGTNVIDILATDKDDGENAIVTYHIVKQEPSSTPYVFTIDEESGSISLAGKLDYGKAKRYTLEVEGRDGGNPVLNGSTSVTVSIEDVNDKAPVFSKDQYDVSVYENLAGGTALDSLEVSDEDEVRKVDKPPINLLTNATSNHPENLSNTLVIN</sequence>
<dbReference type="InterPro" id="IPR050971">
    <property type="entry name" value="Cadherin-domain_protein"/>
</dbReference>
<dbReference type="Proteomes" id="UP000472260">
    <property type="component" value="Unassembled WGS sequence"/>
</dbReference>
<dbReference type="GO" id="GO:0009653">
    <property type="term" value="P:anatomical structure morphogenesis"/>
    <property type="evidence" value="ECO:0007669"/>
    <property type="project" value="UniProtKB-ARBA"/>
</dbReference>
<dbReference type="SUPFAM" id="SSF49313">
    <property type="entry name" value="Cadherin-like"/>
    <property type="match status" value="3"/>
</dbReference>
<dbReference type="InterPro" id="IPR002126">
    <property type="entry name" value="Cadherin-like_dom"/>
</dbReference>